<name>A0ABP8KZ15_9BURK</name>
<evidence type="ECO:0000313" key="2">
    <source>
        <dbReference type="EMBL" id="GAA4419335.1"/>
    </source>
</evidence>
<sequence length="413" mass="44506">MSTLILHLPQALPGPSTRYRYAVTADGHQLLRHDMAAPSLLPEPGRPGEIVAVVPAQALSWHRVPLPPGLPLGTHQPSPRLRAALEGLLEERLLDEPAQLHFALQPDAGHGSPCWVAVCERAWLSAHLQALEAAGRPVSRVVPEFAPGATEHGGRQCTALGTEDDARLVVCGPSDDDAVLLLPLAMASAWVQHSPDTPTPEVQAEPAVAAQAERLLGRPVRLQSLDERLMAAARGRWDLAQFELASSAQRRAMRQAAGVASSFLYAPQWRAARWGVCALVAAHLVGLNAWAWQERQSLQAKQVAVRATLQQTFPKVQVVVDAPAQMEREVALLRQAAGQLGPRDAESLLAGLARALPEGRTPTAMEYSGTELRLQGLSLAPDELQVVQSRLQPLGLRLRDEAGRLVLQADGPR</sequence>
<proteinExistence type="predicted"/>
<feature type="domain" description="GspL cytoplasmic actin-ATPase-like" evidence="1">
    <location>
        <begin position="49"/>
        <end position="144"/>
    </location>
</feature>
<gene>
    <name evidence="2" type="ORF">GCM10023090_05510</name>
</gene>
<dbReference type="RefSeq" id="WP_345060965.1">
    <property type="nucleotide sequence ID" value="NZ_BAABEX010000004.1"/>
</dbReference>
<dbReference type="Pfam" id="PF05134">
    <property type="entry name" value="T2SSL"/>
    <property type="match status" value="1"/>
</dbReference>
<protein>
    <recommendedName>
        <fullName evidence="1">GspL cytoplasmic actin-ATPase-like domain-containing protein</fullName>
    </recommendedName>
</protein>
<accession>A0ABP8KZ15</accession>
<evidence type="ECO:0000313" key="3">
    <source>
        <dbReference type="Proteomes" id="UP001501788"/>
    </source>
</evidence>
<organism evidence="2 3">
    <name type="scientific">Acidovorax lacteus</name>
    <dbReference type="NCBI Taxonomy" id="1924988"/>
    <lineage>
        <taxon>Bacteria</taxon>
        <taxon>Pseudomonadati</taxon>
        <taxon>Pseudomonadota</taxon>
        <taxon>Betaproteobacteria</taxon>
        <taxon>Burkholderiales</taxon>
        <taxon>Comamonadaceae</taxon>
        <taxon>Acidovorax</taxon>
    </lineage>
</organism>
<keyword evidence="3" id="KW-1185">Reference proteome</keyword>
<dbReference type="Gene3D" id="3.30.420.380">
    <property type="match status" value="1"/>
</dbReference>
<dbReference type="Proteomes" id="UP001501788">
    <property type="component" value="Unassembled WGS sequence"/>
</dbReference>
<dbReference type="EMBL" id="BAABEX010000004">
    <property type="protein sequence ID" value="GAA4419335.1"/>
    <property type="molecule type" value="Genomic_DNA"/>
</dbReference>
<dbReference type="SUPFAM" id="SSF53067">
    <property type="entry name" value="Actin-like ATPase domain"/>
    <property type="match status" value="1"/>
</dbReference>
<comment type="caution">
    <text evidence="2">The sequence shown here is derived from an EMBL/GenBank/DDBJ whole genome shotgun (WGS) entry which is preliminary data.</text>
</comment>
<reference evidence="3" key="1">
    <citation type="journal article" date="2019" name="Int. J. Syst. Evol. Microbiol.">
        <title>The Global Catalogue of Microorganisms (GCM) 10K type strain sequencing project: providing services to taxonomists for standard genome sequencing and annotation.</title>
        <authorList>
            <consortium name="The Broad Institute Genomics Platform"/>
            <consortium name="The Broad Institute Genome Sequencing Center for Infectious Disease"/>
            <person name="Wu L."/>
            <person name="Ma J."/>
        </authorList>
    </citation>
    <scope>NUCLEOTIDE SEQUENCE [LARGE SCALE GENOMIC DNA]</scope>
    <source>
        <strain evidence="3">JCM 31890</strain>
    </source>
</reference>
<dbReference type="NCBIfam" id="TIGR01709">
    <property type="entry name" value="typeII_sec_gspL"/>
    <property type="match status" value="1"/>
</dbReference>
<dbReference type="InterPro" id="IPR007812">
    <property type="entry name" value="T2SS_protein-GspL"/>
</dbReference>
<dbReference type="InterPro" id="IPR043129">
    <property type="entry name" value="ATPase_NBD"/>
</dbReference>
<evidence type="ECO:0000259" key="1">
    <source>
        <dbReference type="Pfam" id="PF05134"/>
    </source>
</evidence>
<dbReference type="InterPro" id="IPR024230">
    <property type="entry name" value="GspL_cyto_dom"/>
</dbReference>